<dbReference type="GO" id="GO:0032259">
    <property type="term" value="P:methylation"/>
    <property type="evidence" value="ECO:0007669"/>
    <property type="project" value="UniProtKB-KW"/>
</dbReference>
<evidence type="ECO:0000313" key="1">
    <source>
        <dbReference type="EMBL" id="QJD95069.1"/>
    </source>
</evidence>
<keyword evidence="1" id="KW-0489">Methyltransferase</keyword>
<dbReference type="Pfam" id="PF05401">
    <property type="entry name" value="NodS"/>
    <property type="match status" value="1"/>
</dbReference>
<dbReference type="SUPFAM" id="SSF53335">
    <property type="entry name" value="S-adenosyl-L-methionine-dependent methyltransferases"/>
    <property type="match status" value="1"/>
</dbReference>
<dbReference type="InterPro" id="IPR029063">
    <property type="entry name" value="SAM-dependent_MTases_sf"/>
</dbReference>
<sequence length="197" mass="22761">MPVPEHSLPENYFNDVYQAHDDPWNFEASEYERGKYQTTVAALPKPLYQQVFEIGCSIGVLSQMLAPKCQHLLSVDIADAPLLKAKHRLQNFPQVTVQKMTVPHEFPEQQFDLILMSEVGYYLALPDLKKLQQQITDHLQVGGHLLLVHWTPFVHDYPLTGDQVHEQFLQLCGPDKPFKHVHGQHAETYRLDLLERQ</sequence>
<dbReference type="KEGG" id="mrob:HH214_03845"/>
<accession>A0A7L5DYF6</accession>
<dbReference type="InterPro" id="IPR008715">
    <property type="entry name" value="SAM-MeTfrase_NodS-like"/>
</dbReference>
<dbReference type="GO" id="GO:0009312">
    <property type="term" value="P:oligosaccharide biosynthetic process"/>
    <property type="evidence" value="ECO:0007669"/>
    <property type="project" value="InterPro"/>
</dbReference>
<protein>
    <submittedName>
        <fullName evidence="1">Methyltransferase</fullName>
    </submittedName>
</protein>
<dbReference type="Proteomes" id="UP000503278">
    <property type="component" value="Chromosome"/>
</dbReference>
<organism evidence="1 2">
    <name type="scientific">Mucilaginibacter robiniae</name>
    <dbReference type="NCBI Taxonomy" id="2728022"/>
    <lineage>
        <taxon>Bacteria</taxon>
        <taxon>Pseudomonadati</taxon>
        <taxon>Bacteroidota</taxon>
        <taxon>Sphingobacteriia</taxon>
        <taxon>Sphingobacteriales</taxon>
        <taxon>Sphingobacteriaceae</taxon>
        <taxon>Mucilaginibacter</taxon>
    </lineage>
</organism>
<dbReference type="EMBL" id="CP051682">
    <property type="protein sequence ID" value="QJD95069.1"/>
    <property type="molecule type" value="Genomic_DNA"/>
</dbReference>
<keyword evidence="2" id="KW-1185">Reference proteome</keyword>
<dbReference type="Gene3D" id="3.40.50.150">
    <property type="entry name" value="Vaccinia Virus protein VP39"/>
    <property type="match status" value="1"/>
</dbReference>
<reference evidence="1 2" key="1">
    <citation type="submission" date="2020-04" db="EMBL/GenBank/DDBJ databases">
        <title>Genome sequencing of novel species.</title>
        <authorList>
            <person name="Heo J."/>
            <person name="Kim S.-J."/>
            <person name="Kim J.-S."/>
            <person name="Hong S.-B."/>
            <person name="Kwon S.-W."/>
        </authorList>
    </citation>
    <scope>NUCLEOTIDE SEQUENCE [LARGE SCALE GENOMIC DNA]</scope>
    <source>
        <strain evidence="1 2">F39-2</strain>
    </source>
</reference>
<name>A0A7L5DYF6_9SPHI</name>
<keyword evidence="1" id="KW-0808">Transferase</keyword>
<dbReference type="GO" id="GO:0008757">
    <property type="term" value="F:S-adenosylmethionine-dependent methyltransferase activity"/>
    <property type="evidence" value="ECO:0007669"/>
    <property type="project" value="InterPro"/>
</dbReference>
<dbReference type="RefSeq" id="WP_169606086.1">
    <property type="nucleotide sequence ID" value="NZ_CP051682.1"/>
</dbReference>
<evidence type="ECO:0000313" key="2">
    <source>
        <dbReference type="Proteomes" id="UP000503278"/>
    </source>
</evidence>
<proteinExistence type="predicted"/>
<gene>
    <name evidence="1" type="ORF">HH214_03845</name>
</gene>
<dbReference type="AlphaFoldDB" id="A0A7L5DYF6"/>